<keyword evidence="1" id="KW-0479">Metal-binding</keyword>
<evidence type="ECO:0000256" key="1">
    <source>
        <dbReference type="ARBA" id="ARBA00022723"/>
    </source>
</evidence>
<keyword evidence="2 4" id="KW-0863">Zinc-finger</keyword>
<dbReference type="SUPFAM" id="SSF90209">
    <property type="entry name" value="Ran binding protein zinc finger-like"/>
    <property type="match status" value="1"/>
</dbReference>
<reference evidence="6 7" key="1">
    <citation type="submission" date="2014-04" db="EMBL/GenBank/DDBJ databases">
        <authorList>
            <consortium name="International Citrus Genome Consortium"/>
            <person name="Gmitter F."/>
            <person name="Chen C."/>
            <person name="Farmerie W."/>
            <person name="Harkins T."/>
            <person name="Desany B."/>
            <person name="Mohiuddin M."/>
            <person name="Kodira C."/>
            <person name="Borodovsky M."/>
            <person name="Lomsadze A."/>
            <person name="Burns P."/>
            <person name="Jenkins J."/>
            <person name="Prochnik S."/>
            <person name="Shu S."/>
            <person name="Chapman J."/>
            <person name="Pitluck S."/>
            <person name="Schmutz J."/>
            <person name="Rokhsar D."/>
        </authorList>
    </citation>
    <scope>NUCLEOTIDE SEQUENCE</scope>
</reference>
<protein>
    <recommendedName>
        <fullName evidence="5">RanBP2-type domain-containing protein</fullName>
    </recommendedName>
</protein>
<dbReference type="Gene3D" id="4.10.1060.10">
    <property type="entry name" value="Zinc finger, RanBP2-type"/>
    <property type="match status" value="1"/>
</dbReference>
<evidence type="ECO:0000313" key="6">
    <source>
        <dbReference type="EMBL" id="KDO71161.1"/>
    </source>
</evidence>
<evidence type="ECO:0000313" key="7">
    <source>
        <dbReference type="Proteomes" id="UP000027120"/>
    </source>
</evidence>
<dbReference type="Pfam" id="PF00641">
    <property type="entry name" value="Zn_ribbon_RanBP"/>
    <property type="match status" value="1"/>
</dbReference>
<organism evidence="6 7">
    <name type="scientific">Citrus sinensis</name>
    <name type="common">Sweet orange</name>
    <name type="synonym">Citrus aurantium var. sinensis</name>
    <dbReference type="NCBI Taxonomy" id="2711"/>
    <lineage>
        <taxon>Eukaryota</taxon>
        <taxon>Viridiplantae</taxon>
        <taxon>Streptophyta</taxon>
        <taxon>Embryophyta</taxon>
        <taxon>Tracheophyta</taxon>
        <taxon>Spermatophyta</taxon>
        <taxon>Magnoliopsida</taxon>
        <taxon>eudicotyledons</taxon>
        <taxon>Gunneridae</taxon>
        <taxon>Pentapetalae</taxon>
        <taxon>rosids</taxon>
        <taxon>malvids</taxon>
        <taxon>Sapindales</taxon>
        <taxon>Rutaceae</taxon>
        <taxon>Aurantioideae</taxon>
        <taxon>Citrus</taxon>
    </lineage>
</organism>
<dbReference type="Proteomes" id="UP000027120">
    <property type="component" value="Unassembled WGS sequence"/>
</dbReference>
<evidence type="ECO:0000259" key="5">
    <source>
        <dbReference type="PROSITE" id="PS50199"/>
    </source>
</evidence>
<dbReference type="EMBL" id="KK784889">
    <property type="protein sequence ID" value="KDO71161.1"/>
    <property type="molecule type" value="Genomic_DNA"/>
</dbReference>
<feature type="non-terminal residue" evidence="6">
    <location>
        <position position="55"/>
    </location>
</feature>
<keyword evidence="7" id="KW-1185">Reference proteome</keyword>
<evidence type="ECO:0000256" key="4">
    <source>
        <dbReference type="PROSITE-ProRule" id="PRU00322"/>
    </source>
</evidence>
<evidence type="ECO:0000256" key="3">
    <source>
        <dbReference type="ARBA" id="ARBA00022833"/>
    </source>
</evidence>
<dbReference type="PROSITE" id="PS01358">
    <property type="entry name" value="ZF_RANBP2_1"/>
    <property type="match status" value="1"/>
</dbReference>
<sequence length="55" mass="6410">MGEGREGDWECNGCKNRNYAFRSFCNRCKQPRLLVDTKTPADSKWLPRIGDWICS</sequence>
<dbReference type="InterPro" id="IPR001876">
    <property type="entry name" value="Znf_RanBP2"/>
</dbReference>
<accession>A0A067G6X9</accession>
<gene>
    <name evidence="6" type="ORF">CISIN_1g0203502mg</name>
</gene>
<proteinExistence type="predicted"/>
<dbReference type="FunFam" id="4.10.1060.10:FF:000013">
    <property type="entry name" value="Zinc finger, RanBP2-type protein"/>
    <property type="match status" value="1"/>
</dbReference>
<keyword evidence="3" id="KW-0862">Zinc</keyword>
<dbReference type="AlphaFoldDB" id="A0A067G6X9"/>
<dbReference type="SMART" id="SM00547">
    <property type="entry name" value="ZnF_RBZ"/>
    <property type="match status" value="1"/>
</dbReference>
<dbReference type="PROSITE" id="PS50199">
    <property type="entry name" value="ZF_RANBP2_2"/>
    <property type="match status" value="1"/>
</dbReference>
<evidence type="ECO:0000256" key="2">
    <source>
        <dbReference type="ARBA" id="ARBA00022771"/>
    </source>
</evidence>
<name>A0A067G6X9_CITSI</name>
<dbReference type="STRING" id="2711.A0A067G6X9"/>
<dbReference type="InterPro" id="IPR036443">
    <property type="entry name" value="Znf_RanBP2_sf"/>
</dbReference>
<feature type="domain" description="RanBP2-type" evidence="5">
    <location>
        <begin position="5"/>
        <end position="34"/>
    </location>
</feature>
<dbReference type="GO" id="GO:0008270">
    <property type="term" value="F:zinc ion binding"/>
    <property type="evidence" value="ECO:0007669"/>
    <property type="project" value="UniProtKB-KW"/>
</dbReference>